<evidence type="ECO:0000313" key="3">
    <source>
        <dbReference type="EMBL" id="KAK5046028.1"/>
    </source>
</evidence>
<protein>
    <recommendedName>
        <fullName evidence="2">DRBM domain-containing protein</fullName>
    </recommendedName>
</protein>
<dbReference type="EMBL" id="JAVRRD010000033">
    <property type="protein sequence ID" value="KAK5046028.1"/>
    <property type="molecule type" value="Genomic_DNA"/>
</dbReference>
<gene>
    <name evidence="3" type="ORF">LTR84_008815</name>
</gene>
<feature type="region of interest" description="Disordered" evidence="1">
    <location>
        <begin position="147"/>
        <end position="166"/>
    </location>
</feature>
<keyword evidence="4" id="KW-1185">Reference proteome</keyword>
<dbReference type="Pfam" id="PF00035">
    <property type="entry name" value="dsrm"/>
    <property type="match status" value="1"/>
</dbReference>
<name>A0AAV9MWS4_9EURO</name>
<reference evidence="3 4" key="1">
    <citation type="submission" date="2023-08" db="EMBL/GenBank/DDBJ databases">
        <title>Black Yeasts Isolated from many extreme environments.</title>
        <authorList>
            <person name="Coleine C."/>
            <person name="Stajich J.E."/>
            <person name="Selbmann L."/>
        </authorList>
    </citation>
    <scope>NUCLEOTIDE SEQUENCE [LARGE SCALE GENOMIC DNA]</scope>
    <source>
        <strain evidence="3 4">CCFEE 5792</strain>
    </source>
</reference>
<dbReference type="SUPFAM" id="SSF54768">
    <property type="entry name" value="dsRNA-binding domain-like"/>
    <property type="match status" value="1"/>
</dbReference>
<feature type="compositionally biased region" description="Polar residues" evidence="1">
    <location>
        <begin position="147"/>
        <end position="156"/>
    </location>
</feature>
<organism evidence="3 4">
    <name type="scientific">Exophiala bonariae</name>
    <dbReference type="NCBI Taxonomy" id="1690606"/>
    <lineage>
        <taxon>Eukaryota</taxon>
        <taxon>Fungi</taxon>
        <taxon>Dikarya</taxon>
        <taxon>Ascomycota</taxon>
        <taxon>Pezizomycotina</taxon>
        <taxon>Eurotiomycetes</taxon>
        <taxon>Chaetothyriomycetidae</taxon>
        <taxon>Chaetothyriales</taxon>
        <taxon>Herpotrichiellaceae</taxon>
        <taxon>Exophiala</taxon>
    </lineage>
</organism>
<dbReference type="CDD" id="cd00048">
    <property type="entry name" value="DSRM_SF"/>
    <property type="match status" value="1"/>
</dbReference>
<dbReference type="InterPro" id="IPR014720">
    <property type="entry name" value="dsRBD_dom"/>
</dbReference>
<evidence type="ECO:0000256" key="1">
    <source>
        <dbReference type="SAM" id="MobiDB-lite"/>
    </source>
</evidence>
<dbReference type="RefSeq" id="XP_064701633.1">
    <property type="nucleotide sequence ID" value="XM_064852359.1"/>
</dbReference>
<feature type="domain" description="DRBM" evidence="2">
    <location>
        <begin position="201"/>
        <end position="235"/>
    </location>
</feature>
<comment type="caution">
    <text evidence="3">The sequence shown here is derived from an EMBL/GenBank/DDBJ whole genome shotgun (WGS) entry which is preliminary data.</text>
</comment>
<accession>A0AAV9MWS4</accession>
<evidence type="ECO:0000259" key="2">
    <source>
        <dbReference type="Pfam" id="PF00035"/>
    </source>
</evidence>
<sequence>MVLAVSELPAENNVGKTSLFDSKETSLKDEWLGEKYLNYVLAHLLLRHTSGSMEILSLNGSLLDAQVFLRYDKCYKQLRDNGVRLYQSPELGHLEGSINFREVVLGWTGAIVRRGTPQEREILDRAISDNSDLHGVTFDNEKQMLPTAQTGTTEQEVSPDEEWTPTASETDIWRYTKTLQENFAGQDVVPIYKEVMLRGYPPSFGAEVTFRGKRFSAQAGNKKLAKHRTSQKLCEHFGIEVPGL</sequence>
<proteinExistence type="predicted"/>
<dbReference type="GeneID" id="89976977"/>
<dbReference type="Gene3D" id="3.30.160.20">
    <property type="match status" value="1"/>
</dbReference>
<dbReference type="AlphaFoldDB" id="A0AAV9MWS4"/>
<dbReference type="Proteomes" id="UP001358417">
    <property type="component" value="Unassembled WGS sequence"/>
</dbReference>
<evidence type="ECO:0000313" key="4">
    <source>
        <dbReference type="Proteomes" id="UP001358417"/>
    </source>
</evidence>